<name>A0A7W7AEG0_9SPHN</name>
<dbReference type="GO" id="GO:0005524">
    <property type="term" value="F:ATP binding"/>
    <property type="evidence" value="ECO:0007669"/>
    <property type="project" value="InterPro"/>
</dbReference>
<sequence length="273" mass="30694">MASTTETIANHLLPRIGKAQRHPFVLGLCGAQGSGKTWTTRALARRLEIEGLRVASLSLDDLYLSKAHRQALARDVHPLFAVRGVPGTHDVQLGLSLFDDLRHEGEVRIPAFDKATDDLVPQDAWHRIPAPVDVVLFEGWCVGAKPQADSDLVKPVNALERTEDTDTKWRAYANACLAGEYSRLFARIDMLVLLQAPVFEVVADWRFQQEEALRRELEQKGEEAPALMDRAAIRRFVMFYERLTRHILAEMPSRADLSIALDAKRHPVSFRTA</sequence>
<organism evidence="2 3">
    <name type="scientific">Novosphingobium taihuense</name>
    <dbReference type="NCBI Taxonomy" id="260085"/>
    <lineage>
        <taxon>Bacteria</taxon>
        <taxon>Pseudomonadati</taxon>
        <taxon>Pseudomonadota</taxon>
        <taxon>Alphaproteobacteria</taxon>
        <taxon>Sphingomonadales</taxon>
        <taxon>Sphingomonadaceae</taxon>
        <taxon>Novosphingobium</taxon>
    </lineage>
</organism>
<dbReference type="AlphaFoldDB" id="A0A7W7AEG0"/>
<dbReference type="Pfam" id="PF00485">
    <property type="entry name" value="PRK"/>
    <property type="match status" value="1"/>
</dbReference>
<evidence type="ECO:0000313" key="3">
    <source>
        <dbReference type="Proteomes" id="UP000538566"/>
    </source>
</evidence>
<dbReference type="InterPro" id="IPR027417">
    <property type="entry name" value="P-loop_NTPase"/>
</dbReference>
<dbReference type="Proteomes" id="UP000538566">
    <property type="component" value="Unassembled WGS sequence"/>
</dbReference>
<accession>A0A7W7AEG0</accession>
<dbReference type="EC" id="2.7.1.31" evidence="2"/>
<reference evidence="2 3" key="1">
    <citation type="submission" date="2020-08" db="EMBL/GenBank/DDBJ databases">
        <title>Genomic Encyclopedia of Type Strains, Phase IV (KMG-IV): sequencing the most valuable type-strain genomes for metagenomic binning, comparative biology and taxonomic classification.</title>
        <authorList>
            <person name="Goeker M."/>
        </authorList>
    </citation>
    <scope>NUCLEOTIDE SEQUENCE [LARGE SCALE GENOMIC DNA]</scope>
    <source>
        <strain evidence="2 3">DSM 17507</strain>
    </source>
</reference>
<evidence type="ECO:0000313" key="2">
    <source>
        <dbReference type="EMBL" id="MBB4614790.1"/>
    </source>
</evidence>
<proteinExistence type="predicted"/>
<keyword evidence="2" id="KW-0418">Kinase</keyword>
<keyword evidence="3" id="KW-1185">Reference proteome</keyword>
<dbReference type="GO" id="GO:0008887">
    <property type="term" value="F:glycerate kinase activity"/>
    <property type="evidence" value="ECO:0007669"/>
    <property type="project" value="UniProtKB-EC"/>
</dbReference>
<keyword evidence="2" id="KW-0808">Transferase</keyword>
<dbReference type="EMBL" id="JACHOA010000006">
    <property type="protein sequence ID" value="MBB4614790.1"/>
    <property type="molecule type" value="Genomic_DNA"/>
</dbReference>
<dbReference type="InterPro" id="IPR006083">
    <property type="entry name" value="PRK/URK"/>
</dbReference>
<gene>
    <name evidence="2" type="ORF">GGR37_003080</name>
</gene>
<dbReference type="OrthoDB" id="455474at2"/>
<comment type="caution">
    <text evidence="2">The sequence shown here is derived from an EMBL/GenBank/DDBJ whole genome shotgun (WGS) entry which is preliminary data.</text>
</comment>
<dbReference type="Gene3D" id="3.40.50.300">
    <property type="entry name" value="P-loop containing nucleotide triphosphate hydrolases"/>
    <property type="match status" value="1"/>
</dbReference>
<evidence type="ECO:0000259" key="1">
    <source>
        <dbReference type="Pfam" id="PF00485"/>
    </source>
</evidence>
<feature type="domain" description="Phosphoribulokinase/uridine kinase" evidence="1">
    <location>
        <begin position="25"/>
        <end position="139"/>
    </location>
</feature>
<protein>
    <submittedName>
        <fullName evidence="2">D-glycerate 3-kinase</fullName>
        <ecNumber evidence="2">2.7.1.31</ecNumber>
    </submittedName>
</protein>
<dbReference type="SUPFAM" id="SSF52540">
    <property type="entry name" value="P-loop containing nucleoside triphosphate hydrolases"/>
    <property type="match status" value="1"/>
</dbReference>
<dbReference type="RefSeq" id="WP_144906294.1">
    <property type="nucleotide sequence ID" value="NZ_JACHOA010000006.1"/>
</dbReference>